<comment type="caution">
    <text evidence="11">The sequence shown here is derived from an EMBL/GenBank/DDBJ whole genome shotgun (WGS) entry which is preliminary data.</text>
</comment>
<dbReference type="EMBL" id="CALNXJ010000039">
    <property type="protein sequence ID" value="CAH3144416.1"/>
    <property type="molecule type" value="Genomic_DNA"/>
</dbReference>
<evidence type="ECO:0000256" key="1">
    <source>
        <dbReference type="ARBA" id="ARBA00004141"/>
    </source>
</evidence>
<feature type="transmembrane region" description="Helical" evidence="10">
    <location>
        <begin position="727"/>
        <end position="755"/>
    </location>
</feature>
<dbReference type="PRINTS" id="PR00176">
    <property type="entry name" value="NANEUSMPORT"/>
</dbReference>
<sequence length="1221" mass="136639">MFQGERDENHVALPLTELDIDDEEPKDKFNSSGGDANNDDDAECKTWGNKAQSVLAMLGFSVGFGNVWRFPYLCQKNGGGAFLIPYFISVILLGIPLLFLELAIGQSLRQGPIGVWKTIHPYLSGVGLASAVVCVLISMYYNVIIGWCFYYLFASFQDPLPYSFCPAGPNCTVNEECKLAGRTQYYWYTKTLGATTSIEDMGDFQWHLCLVLSLAWIVLLIIINRGVQSAGKAVYVTATLPYIVLTIFLVRAVTLEGSVDGIKHMFKPQFSKLTSPLVWLEAVTQVFFSIGVGFGTFVAMASYNTKHNNCKRDAIFISLADSFTAIFAALVAFSVLGFKAHDSYTQCLALYGEVNNTKLPAGVTLEKQCHNLEHWLSKKFQGPGLTFIAFTEAILLMPASPLWSVLFFAMFLSLGLGSMFGILEGVLNPLHKQKIVPLRKEIMTGLTCLFCLIVGLLFCQTSGEYWLQLFDSFTGTLPLLFICFFELIGVAWVYGTKRFSDDLTYMLLERPGWFWTIMWRFVSPVIVLAIFVSSIVNMAMKPPAYSAWRPNKAEVESVPYPSWCYPIIAFLICASCLCIPAVFLVNLSLARIQSTAIAMPRQDRKADGLITLNLTASPENGYDEAEEGKLDFETDTISEEVDIVKRRTWSNKAEYILATIGFAVGFGNLWRFPYLCQKNGGGAFLIPYFISLILLGIPLFFLELAIGQSLRQGPIGVWKAIHPYLGGVGLASVVVCLLISMYYNMIIAWCFYYLFVSFQAPLPYSTCPSGVNCTVNEECKLAGRTQYFWYTKALGATTSIEDMGDFQWHLCLVLLLAWIVLFLFVSRGVQSAGKALYVTATLPYIVLAIFFGRAVTLKGSLDGIIHMFKPQFSRLLSPLVWLEAATQVFFSVGVGFGTLIAMASYNPKHNNCRRDAIFISLTDSFTSVFAAVVVFSVLGFKAHGSYDECLSLYGGANNTNLPHGVTIQQKCHNLTYWLSESFQGPGLTFIAFTEAILKLPLSPLWSVLFFSMLLSLGFGSMFGILEGVLNSLHDQKLIPLRKELLTGLTCFVCLVVGLLFCQTSGEYWLQMFDSFTGTLPLLFICFFELVGVSWIYGANRFYDDIEYMLRMRPGLYWKITWRFVSPLIVFVIFVWSVLNLGLKPITYSVWHSKEGDVKSVEYPYWCLFIIAVLICASCLCIPAVFFLRLYQSVISRRKRDTEIVRDLLETSAKKPPEKNTE</sequence>
<dbReference type="GO" id="GO:0005886">
    <property type="term" value="C:plasma membrane"/>
    <property type="evidence" value="ECO:0007669"/>
    <property type="project" value="TreeGrafter"/>
</dbReference>
<dbReference type="InterPro" id="IPR000175">
    <property type="entry name" value="Na/ntran_symport"/>
</dbReference>
<evidence type="ECO:0000313" key="12">
    <source>
        <dbReference type="Proteomes" id="UP001159428"/>
    </source>
</evidence>
<feature type="region of interest" description="Disordered" evidence="9">
    <location>
        <begin position="1"/>
        <end position="40"/>
    </location>
</feature>
<feature type="transmembrane region" description="Helical" evidence="10">
    <location>
        <begin position="1007"/>
        <end position="1032"/>
    </location>
</feature>
<feature type="transmembrane region" description="Helical" evidence="10">
    <location>
        <begin position="806"/>
        <end position="824"/>
    </location>
</feature>
<dbReference type="Pfam" id="PF00209">
    <property type="entry name" value="SNF"/>
    <property type="match status" value="2"/>
</dbReference>
<reference evidence="11 12" key="1">
    <citation type="submission" date="2022-05" db="EMBL/GenBank/DDBJ databases">
        <authorList>
            <consortium name="Genoscope - CEA"/>
            <person name="William W."/>
        </authorList>
    </citation>
    <scope>NUCLEOTIDE SEQUENCE [LARGE SCALE GENOMIC DNA]</scope>
</reference>
<keyword evidence="5 10" id="KW-0472">Membrane</keyword>
<feature type="transmembrane region" description="Helical" evidence="10">
    <location>
        <begin position="875"/>
        <end position="905"/>
    </location>
</feature>
<evidence type="ECO:0000256" key="9">
    <source>
        <dbReference type="SAM" id="MobiDB-lite"/>
    </source>
</evidence>
<evidence type="ECO:0000256" key="3">
    <source>
        <dbReference type="ARBA" id="ARBA00022692"/>
    </source>
</evidence>
<dbReference type="GO" id="GO:0005283">
    <property type="term" value="F:amino acid:sodium symporter activity"/>
    <property type="evidence" value="ECO:0007669"/>
    <property type="project" value="TreeGrafter"/>
</dbReference>
<evidence type="ECO:0000256" key="4">
    <source>
        <dbReference type="ARBA" id="ARBA00022989"/>
    </source>
</evidence>
<feature type="binding site" evidence="6">
    <location>
        <position position="891"/>
    </location>
    <ligand>
        <name>Na(+)</name>
        <dbReference type="ChEBI" id="CHEBI:29101"/>
        <label>1</label>
    </ligand>
</feature>
<feature type="transmembrane region" description="Helical" evidence="10">
    <location>
        <begin position="442"/>
        <end position="463"/>
    </location>
</feature>
<feature type="transmembrane region" description="Helical" evidence="10">
    <location>
        <begin position="560"/>
        <end position="585"/>
    </location>
</feature>
<keyword evidence="6" id="KW-0915">Sodium</keyword>
<proteinExistence type="inferred from homology"/>
<gene>
    <name evidence="11" type="ORF">PMEA_00021018</name>
</gene>
<dbReference type="Proteomes" id="UP001159428">
    <property type="component" value="Unassembled WGS sequence"/>
</dbReference>
<evidence type="ECO:0000256" key="7">
    <source>
        <dbReference type="PIRSR" id="PIRSR600175-2"/>
    </source>
</evidence>
<feature type="binding site" evidence="6">
    <location>
        <position position="1020"/>
    </location>
    <ligand>
        <name>Na(+)</name>
        <dbReference type="ChEBI" id="CHEBI:29101"/>
        <label>1</label>
    </ligand>
</feature>
<evidence type="ECO:0000313" key="11">
    <source>
        <dbReference type="EMBL" id="CAH3144416.1"/>
    </source>
</evidence>
<name>A0AAU9XDJ4_9CNID</name>
<keyword evidence="7" id="KW-1015">Disulfide bond</keyword>
<feature type="compositionally biased region" description="Basic and acidic residues" evidence="9">
    <location>
        <begin position="1"/>
        <end position="10"/>
    </location>
</feature>
<accession>A0AAU9XDJ4</accession>
<dbReference type="SUPFAM" id="SSF161070">
    <property type="entry name" value="SNF-like"/>
    <property type="match status" value="2"/>
</dbReference>
<feature type="transmembrane region" description="Helical" evidence="10">
    <location>
        <begin position="1162"/>
        <end position="1190"/>
    </location>
</feature>
<feature type="binding site" evidence="6">
    <location>
        <position position="668"/>
    </location>
    <ligand>
        <name>Na(+)</name>
        <dbReference type="ChEBI" id="CHEBI:29101"/>
        <label>1</label>
    </ligand>
</feature>
<feature type="transmembrane region" description="Helical" evidence="10">
    <location>
        <begin position="83"/>
        <end position="104"/>
    </location>
</feature>
<keyword evidence="3 8" id="KW-0812">Transmembrane</keyword>
<dbReference type="AlphaFoldDB" id="A0AAU9XDJ4"/>
<keyword evidence="12" id="KW-1185">Reference proteome</keyword>
<feature type="binding site" evidence="6">
    <location>
        <position position="664"/>
    </location>
    <ligand>
        <name>Na(+)</name>
        <dbReference type="ChEBI" id="CHEBI:29101"/>
        <label>1</label>
    </ligand>
</feature>
<keyword evidence="8" id="KW-0769">Symport</keyword>
<feature type="binding site" evidence="6">
    <location>
        <position position="663"/>
    </location>
    <ligand>
        <name>Na(+)</name>
        <dbReference type="ChEBI" id="CHEBI:29101"/>
        <label>1</label>
    </ligand>
</feature>
<evidence type="ECO:0000256" key="8">
    <source>
        <dbReference type="RuleBase" id="RU003732"/>
    </source>
</evidence>
<feature type="transmembrane region" description="Helical" evidence="10">
    <location>
        <begin position="405"/>
        <end position="430"/>
    </location>
</feature>
<feature type="transmembrane region" description="Helical" evidence="10">
    <location>
        <begin position="475"/>
        <end position="496"/>
    </location>
</feature>
<evidence type="ECO:0000256" key="10">
    <source>
        <dbReference type="SAM" id="Phobius"/>
    </source>
</evidence>
<feature type="transmembrane region" description="Helical" evidence="10">
    <location>
        <begin position="517"/>
        <end position="540"/>
    </location>
</feature>
<dbReference type="GO" id="GO:0046872">
    <property type="term" value="F:metal ion binding"/>
    <property type="evidence" value="ECO:0007669"/>
    <property type="project" value="UniProtKB-KW"/>
</dbReference>
<feature type="transmembrane region" description="Helical" evidence="10">
    <location>
        <begin position="1044"/>
        <end position="1065"/>
    </location>
</feature>
<feature type="transmembrane region" description="Helical" evidence="10">
    <location>
        <begin position="655"/>
        <end position="673"/>
    </location>
</feature>
<feature type="transmembrane region" description="Helical" evidence="10">
    <location>
        <begin position="685"/>
        <end position="706"/>
    </location>
</feature>
<feature type="transmembrane region" description="Helical" evidence="10">
    <location>
        <begin position="1119"/>
        <end position="1142"/>
    </location>
</feature>
<keyword evidence="6" id="KW-0479">Metal-binding</keyword>
<feature type="binding site" evidence="6">
    <location>
        <position position="661"/>
    </location>
    <ligand>
        <name>Na(+)</name>
        <dbReference type="ChEBI" id="CHEBI:29101"/>
        <label>1</label>
    </ligand>
</feature>
<evidence type="ECO:0000256" key="6">
    <source>
        <dbReference type="PIRSR" id="PIRSR600175-1"/>
    </source>
</evidence>
<dbReference type="PANTHER" id="PTHR11616:SF241">
    <property type="entry name" value="SODIUM- AND CHLORIDE-DEPENDENT GLYCINE TRANSPORTER 2"/>
    <property type="match status" value="1"/>
</dbReference>
<evidence type="ECO:0000256" key="2">
    <source>
        <dbReference type="ARBA" id="ARBA00022448"/>
    </source>
</evidence>
<feature type="transmembrane region" description="Helical" evidence="10">
    <location>
        <begin position="282"/>
        <end position="303"/>
    </location>
</feature>
<dbReference type="PROSITE" id="PS00610">
    <property type="entry name" value="NA_NEUROTRAN_SYMP_1"/>
    <property type="match status" value="2"/>
</dbReference>
<feature type="transmembrane region" description="Helical" evidence="10">
    <location>
        <begin position="836"/>
        <end position="855"/>
    </location>
</feature>
<comment type="similarity">
    <text evidence="8">Belongs to the sodium:neurotransmitter symporter (SNF) (TC 2.A.22) family.</text>
</comment>
<feature type="transmembrane region" description="Helical" evidence="10">
    <location>
        <begin position="234"/>
        <end position="253"/>
    </location>
</feature>
<comment type="subcellular location">
    <subcellularLocation>
        <location evidence="1">Membrane</location>
        <topology evidence="1">Multi-pass membrane protein</topology>
    </subcellularLocation>
</comment>
<dbReference type="PROSITE" id="PS50267">
    <property type="entry name" value="NA_NEUROTRAN_SYMP_3"/>
    <property type="match status" value="2"/>
</dbReference>
<dbReference type="PANTHER" id="PTHR11616">
    <property type="entry name" value="SODIUM/CHLORIDE DEPENDENT TRANSPORTER"/>
    <property type="match status" value="1"/>
</dbReference>
<dbReference type="InterPro" id="IPR037272">
    <property type="entry name" value="SNS_sf"/>
</dbReference>
<feature type="binding site" evidence="6">
    <location>
        <position position="1016"/>
    </location>
    <ligand>
        <name>Na(+)</name>
        <dbReference type="ChEBI" id="CHEBI:29101"/>
        <label>1</label>
    </ligand>
</feature>
<evidence type="ECO:0000256" key="5">
    <source>
        <dbReference type="ARBA" id="ARBA00023136"/>
    </source>
</evidence>
<dbReference type="GO" id="GO:0089718">
    <property type="term" value="P:amino acid import across plasma membrane"/>
    <property type="evidence" value="ECO:0007669"/>
    <property type="project" value="TreeGrafter"/>
</dbReference>
<keyword evidence="2 8" id="KW-0813">Transport</keyword>
<feature type="transmembrane region" description="Helical" evidence="10">
    <location>
        <begin position="1077"/>
        <end position="1098"/>
    </location>
</feature>
<feature type="transmembrane region" description="Helical" evidence="10">
    <location>
        <begin position="917"/>
        <end position="938"/>
    </location>
</feature>
<feature type="transmembrane region" description="Helical" evidence="10">
    <location>
        <begin position="204"/>
        <end position="222"/>
    </location>
</feature>
<keyword evidence="4 10" id="KW-1133">Transmembrane helix</keyword>
<organism evidence="11 12">
    <name type="scientific">Pocillopora meandrina</name>
    <dbReference type="NCBI Taxonomy" id="46732"/>
    <lineage>
        <taxon>Eukaryota</taxon>
        <taxon>Metazoa</taxon>
        <taxon>Cnidaria</taxon>
        <taxon>Anthozoa</taxon>
        <taxon>Hexacorallia</taxon>
        <taxon>Scleractinia</taxon>
        <taxon>Astrocoeniina</taxon>
        <taxon>Pocilloporidae</taxon>
        <taxon>Pocillopora</taxon>
    </lineage>
</organism>
<protein>
    <recommendedName>
        <fullName evidence="8">Transporter</fullName>
    </recommendedName>
</protein>
<feature type="disulfide bond" evidence="7">
    <location>
        <begin position="767"/>
        <end position="773"/>
    </location>
</feature>
<feature type="transmembrane region" description="Helical" evidence="10">
    <location>
        <begin position="125"/>
        <end position="153"/>
    </location>
</feature>
<feature type="transmembrane region" description="Helical" evidence="10">
    <location>
        <begin position="315"/>
        <end position="336"/>
    </location>
</feature>
<feature type="transmembrane region" description="Helical" evidence="10">
    <location>
        <begin position="54"/>
        <end position="71"/>
    </location>
</feature>